<reference evidence="1 2" key="1">
    <citation type="submission" date="2024-03" db="EMBL/GenBank/DDBJ databases">
        <title>Human intestinal bacterial collection.</title>
        <authorList>
            <person name="Pauvert C."/>
            <person name="Hitch T.C.A."/>
            <person name="Clavel T."/>
        </authorList>
    </citation>
    <scope>NUCLEOTIDE SEQUENCE [LARGE SCALE GENOMIC DNA]</scope>
    <source>
        <strain evidence="1 2">CLA-AP-H29</strain>
    </source>
</reference>
<proteinExistence type="predicted"/>
<protein>
    <submittedName>
        <fullName evidence="1">Helix-turn-helix domain-containing protein</fullName>
    </submittedName>
</protein>
<organism evidence="1 2">
    <name type="scientific">Pseudoflavonifractor intestinihominis</name>
    <dbReference type="NCBI Taxonomy" id="3133171"/>
    <lineage>
        <taxon>Bacteria</taxon>
        <taxon>Bacillati</taxon>
        <taxon>Bacillota</taxon>
        <taxon>Clostridia</taxon>
        <taxon>Eubacteriales</taxon>
        <taxon>Oscillospiraceae</taxon>
        <taxon>Pseudoflavonifractor</taxon>
    </lineage>
</organism>
<keyword evidence="2" id="KW-1185">Reference proteome</keyword>
<name>A0ABV1EAQ7_9FIRM</name>
<gene>
    <name evidence="1" type="ORF">WMO64_13075</name>
</gene>
<accession>A0ABV1EAQ7</accession>
<evidence type="ECO:0000313" key="2">
    <source>
        <dbReference type="Proteomes" id="UP001464378"/>
    </source>
</evidence>
<sequence>MGYLSIRQTSEKWNVSARWINDLCSRGRIPGAMKIGSYWAIPEDAEKPRDARLKTGKYIKDAIVRKEF</sequence>
<dbReference type="RefSeq" id="WP_349232252.1">
    <property type="nucleotide sequence ID" value="NZ_JBBMFK010000024.1"/>
</dbReference>
<comment type="caution">
    <text evidence="1">The sequence shown here is derived from an EMBL/GenBank/DDBJ whole genome shotgun (WGS) entry which is preliminary data.</text>
</comment>
<dbReference type="Proteomes" id="UP001464378">
    <property type="component" value="Unassembled WGS sequence"/>
</dbReference>
<evidence type="ECO:0000313" key="1">
    <source>
        <dbReference type="EMBL" id="MEQ2444393.1"/>
    </source>
</evidence>
<dbReference type="EMBL" id="JBBMFK010000024">
    <property type="protein sequence ID" value="MEQ2444393.1"/>
    <property type="molecule type" value="Genomic_DNA"/>
</dbReference>